<name>A0A2G5HLI2_CERBT</name>
<keyword evidence="5" id="KW-1185">Reference proteome</keyword>
<feature type="domain" description="BTB" evidence="1">
    <location>
        <begin position="38"/>
        <end position="110"/>
    </location>
</feature>
<dbReference type="PROSITE" id="PS50097">
    <property type="entry name" value="BTB"/>
    <property type="match status" value="1"/>
</dbReference>
<dbReference type="OrthoDB" id="194443at2759"/>
<dbReference type="Proteomes" id="UP001302367">
    <property type="component" value="Chromosome 4"/>
</dbReference>
<dbReference type="Proteomes" id="UP000230605">
    <property type="component" value="Chromosome 4"/>
</dbReference>
<dbReference type="CDD" id="cd18186">
    <property type="entry name" value="BTB_POZ_ZBTB_KLHL-like"/>
    <property type="match status" value="1"/>
</dbReference>
<gene>
    <name evidence="2" type="ORF">CB0940_05015</name>
    <name evidence="3" type="ORF">RHO25_006937</name>
</gene>
<dbReference type="SUPFAM" id="SSF54695">
    <property type="entry name" value="POZ domain"/>
    <property type="match status" value="1"/>
</dbReference>
<evidence type="ECO:0000313" key="3">
    <source>
        <dbReference type="EMBL" id="WPB02303.1"/>
    </source>
</evidence>
<protein>
    <recommendedName>
        <fullName evidence="1">BTB domain-containing protein</fullName>
    </recommendedName>
</protein>
<evidence type="ECO:0000313" key="5">
    <source>
        <dbReference type="Proteomes" id="UP001302367"/>
    </source>
</evidence>
<sequence length="306" mass="35046">MSSPTPPAKKLRTSTAALEGHIHDPLPKFDMDEIYDTTLVKIIVGNEKSGIKTFTVPREQVCAHSNYLAGALKRDFREGKEKTVKLEDFNPRSFAIFLTFINTCKIALSWPSTGMTSFNPYEPTTRGFDMLFGCYFLADYIGARGFRQRIFETIQIKFIDHGRMPSGAEIREAYEKTPENSQLRRLIVDTAVSRDVPSSDPVRFYGDEPPPMKFVAEMQLRASKHISALTCYHCSPHTPCDHECESKKHTREDAISDGVSMWCDYHEHDTEEEKELCKWRARALQERIDQEARDYQGEGDDDDEDL</sequence>
<reference evidence="2 4" key="1">
    <citation type="submission" date="2015-10" db="EMBL/GenBank/DDBJ databases">
        <title>The cercosporin biosynthetic gene cluster was horizontally transferred to several fungal lineages and shown to be expanded in Cercospora beticola based on microsynteny with recipient genomes.</title>
        <authorList>
            <person name="De Jonge R."/>
            <person name="Ebert M.K."/>
            <person name="Suttle J.C."/>
            <person name="Jurick Ii W.M."/>
            <person name="Secor G.A."/>
            <person name="Thomma B.P."/>
            <person name="Van De Peer Y."/>
            <person name="Bolton M.D."/>
        </authorList>
    </citation>
    <scope>NUCLEOTIDE SEQUENCE [LARGE SCALE GENOMIC DNA]</scope>
    <source>
        <strain evidence="2 4">09-40</strain>
    </source>
</reference>
<dbReference type="PANTHER" id="PTHR47843:SF2">
    <property type="entry name" value="BTB DOMAIN-CONTAINING PROTEIN"/>
    <property type="match status" value="1"/>
</dbReference>
<reference evidence="3 5" key="2">
    <citation type="submission" date="2023-09" db="EMBL/GenBank/DDBJ databases">
        <title>Complete-Gapless Cercospora beticola genome.</title>
        <authorList>
            <person name="Wyatt N.A."/>
            <person name="Spanner R.E."/>
            <person name="Bolton M.D."/>
        </authorList>
    </citation>
    <scope>NUCLEOTIDE SEQUENCE [LARGE SCALE GENOMIC DNA]</scope>
    <source>
        <strain evidence="3">Cb09-40</strain>
    </source>
</reference>
<organism evidence="2 4">
    <name type="scientific">Cercospora beticola</name>
    <name type="common">Sugarbeet leaf spot fungus</name>
    <dbReference type="NCBI Taxonomy" id="122368"/>
    <lineage>
        <taxon>Eukaryota</taxon>
        <taxon>Fungi</taxon>
        <taxon>Dikarya</taxon>
        <taxon>Ascomycota</taxon>
        <taxon>Pezizomycotina</taxon>
        <taxon>Dothideomycetes</taxon>
        <taxon>Dothideomycetidae</taxon>
        <taxon>Mycosphaerellales</taxon>
        <taxon>Mycosphaerellaceae</taxon>
        <taxon>Cercospora</taxon>
    </lineage>
</organism>
<evidence type="ECO:0000313" key="2">
    <source>
        <dbReference type="EMBL" id="PIA93390.1"/>
    </source>
</evidence>
<evidence type="ECO:0000259" key="1">
    <source>
        <dbReference type="PROSITE" id="PS50097"/>
    </source>
</evidence>
<proteinExistence type="predicted"/>
<dbReference type="PANTHER" id="PTHR47843">
    <property type="entry name" value="BTB DOMAIN-CONTAINING PROTEIN-RELATED"/>
    <property type="match status" value="1"/>
</dbReference>
<dbReference type="Pfam" id="PF00651">
    <property type="entry name" value="BTB"/>
    <property type="match status" value="1"/>
</dbReference>
<dbReference type="Gene3D" id="3.30.710.10">
    <property type="entry name" value="Potassium Channel Kv1.1, Chain A"/>
    <property type="match status" value="1"/>
</dbReference>
<dbReference type="AlphaFoldDB" id="A0A2G5HLI2"/>
<accession>A0A2G5HLI2</accession>
<dbReference type="EMBL" id="CP134187">
    <property type="protein sequence ID" value="WPB02303.1"/>
    <property type="molecule type" value="Genomic_DNA"/>
</dbReference>
<dbReference type="EMBL" id="LKMD01000105">
    <property type="protein sequence ID" value="PIA93390.1"/>
    <property type="molecule type" value="Genomic_DNA"/>
</dbReference>
<dbReference type="InterPro" id="IPR011333">
    <property type="entry name" value="SKP1/BTB/POZ_sf"/>
</dbReference>
<dbReference type="InterPro" id="IPR000210">
    <property type="entry name" value="BTB/POZ_dom"/>
</dbReference>
<evidence type="ECO:0000313" key="4">
    <source>
        <dbReference type="Proteomes" id="UP000230605"/>
    </source>
</evidence>